<comment type="caution">
    <text evidence="2">The sequence shown here is derived from an EMBL/GenBank/DDBJ whole genome shotgun (WGS) entry which is preliminary data.</text>
</comment>
<keyword evidence="1" id="KW-0472">Membrane</keyword>
<keyword evidence="1" id="KW-0812">Transmembrane</keyword>
<name>A0ABV8AGI5_9FLAO</name>
<dbReference type="RefSeq" id="WP_386099024.1">
    <property type="nucleotide sequence ID" value="NZ_JBHSAT010000004.1"/>
</dbReference>
<evidence type="ECO:0000313" key="2">
    <source>
        <dbReference type="EMBL" id="MFC3877196.1"/>
    </source>
</evidence>
<keyword evidence="1" id="KW-1133">Transmembrane helix</keyword>
<dbReference type="Pfam" id="PF19578">
    <property type="entry name" value="DUF6090"/>
    <property type="match status" value="1"/>
</dbReference>
<organism evidence="2 3">
    <name type="scientific">Winogradskyella maritima</name>
    <dbReference type="NCBI Taxonomy" id="1517766"/>
    <lineage>
        <taxon>Bacteria</taxon>
        <taxon>Pseudomonadati</taxon>
        <taxon>Bacteroidota</taxon>
        <taxon>Flavobacteriia</taxon>
        <taxon>Flavobacteriales</taxon>
        <taxon>Flavobacteriaceae</taxon>
        <taxon>Winogradskyella</taxon>
    </lineage>
</organism>
<sequence>MSENKTGRYFKYAIGEIILVVIGILIALQINDWNQNKKDQKLEQQYYCRLLEDVNQDLVNYNDYVALLEERIDVNNTLIQRLLDDLMPLDSIAPLVIKSIKYSIRDTKATTDAFEDIKSSGNLNIIKDLSIKNQLAAYYKTLANTSTVIESSGLAITDKRFFESEDLLSSGWIKLIEDFNTIDTTKVNYESLKSNINFSKEIRKNMLNDAIFYLGINSRSRQLLMRLEKEIVAMIEVLDTKCKNSND</sequence>
<protein>
    <submittedName>
        <fullName evidence="2">DUF6090 family protein</fullName>
    </submittedName>
</protein>
<gene>
    <name evidence="2" type="ORF">ACFOSX_08135</name>
</gene>
<reference evidence="3" key="1">
    <citation type="journal article" date="2019" name="Int. J. Syst. Evol. Microbiol.">
        <title>The Global Catalogue of Microorganisms (GCM) 10K type strain sequencing project: providing services to taxonomists for standard genome sequencing and annotation.</title>
        <authorList>
            <consortium name="The Broad Institute Genomics Platform"/>
            <consortium name="The Broad Institute Genome Sequencing Center for Infectious Disease"/>
            <person name="Wu L."/>
            <person name="Ma J."/>
        </authorList>
    </citation>
    <scope>NUCLEOTIDE SEQUENCE [LARGE SCALE GENOMIC DNA]</scope>
    <source>
        <strain evidence="3">CECT 8979</strain>
    </source>
</reference>
<feature type="transmembrane region" description="Helical" evidence="1">
    <location>
        <begin position="12"/>
        <end position="30"/>
    </location>
</feature>
<accession>A0ABV8AGI5</accession>
<dbReference type="EMBL" id="JBHSAT010000004">
    <property type="protein sequence ID" value="MFC3877196.1"/>
    <property type="molecule type" value="Genomic_DNA"/>
</dbReference>
<keyword evidence="3" id="KW-1185">Reference proteome</keyword>
<evidence type="ECO:0000313" key="3">
    <source>
        <dbReference type="Proteomes" id="UP001595812"/>
    </source>
</evidence>
<evidence type="ECO:0000256" key="1">
    <source>
        <dbReference type="SAM" id="Phobius"/>
    </source>
</evidence>
<proteinExistence type="predicted"/>
<dbReference type="InterPro" id="IPR045749">
    <property type="entry name" value="DUF6090"/>
</dbReference>
<dbReference type="Proteomes" id="UP001595812">
    <property type="component" value="Unassembled WGS sequence"/>
</dbReference>